<evidence type="ECO:0000313" key="4">
    <source>
        <dbReference type="EMBL" id="SAL33339.1"/>
    </source>
</evidence>
<accession>A0A158GP00</accession>
<evidence type="ECO:0000313" key="5">
    <source>
        <dbReference type="Proteomes" id="UP000054740"/>
    </source>
</evidence>
<dbReference type="RefSeq" id="WP_053570265.1">
    <property type="nucleotide sequence ID" value="NZ_FCNY02000005.1"/>
</dbReference>
<keyword evidence="1" id="KW-1015">Disulfide bond</keyword>
<evidence type="ECO:0000259" key="3">
    <source>
        <dbReference type="PROSITE" id="PS50240"/>
    </source>
</evidence>
<evidence type="ECO:0000256" key="2">
    <source>
        <dbReference type="RuleBase" id="RU363034"/>
    </source>
</evidence>
<organism evidence="4 5">
    <name type="scientific">Caballeronia cordobensis</name>
    <name type="common">Burkholderia cordobensis</name>
    <dbReference type="NCBI Taxonomy" id="1353886"/>
    <lineage>
        <taxon>Bacteria</taxon>
        <taxon>Pseudomonadati</taxon>
        <taxon>Pseudomonadota</taxon>
        <taxon>Betaproteobacteria</taxon>
        <taxon>Burkholderiales</taxon>
        <taxon>Burkholderiaceae</taxon>
        <taxon>Caballeronia</taxon>
    </lineage>
</organism>
<dbReference type="Gene3D" id="2.40.10.10">
    <property type="entry name" value="Trypsin-like serine proteases"/>
    <property type="match status" value="1"/>
</dbReference>
<dbReference type="InterPro" id="IPR018114">
    <property type="entry name" value="TRYPSIN_HIS"/>
</dbReference>
<reference evidence="5" key="1">
    <citation type="submission" date="2016-01" db="EMBL/GenBank/DDBJ databases">
        <authorList>
            <person name="Peeters C."/>
        </authorList>
    </citation>
    <scope>NUCLEOTIDE SEQUENCE [LARGE SCALE GENOMIC DNA]</scope>
</reference>
<dbReference type="SMART" id="SM00020">
    <property type="entry name" value="Tryp_SPc"/>
    <property type="match status" value="1"/>
</dbReference>
<dbReference type="PRINTS" id="PR00722">
    <property type="entry name" value="CHYMOTRYPSIN"/>
</dbReference>
<protein>
    <submittedName>
        <fullName evidence="4">Trypsin</fullName>
    </submittedName>
</protein>
<keyword evidence="5" id="KW-1185">Reference proteome</keyword>
<keyword evidence="2" id="KW-0378">Hydrolase</keyword>
<dbReference type="InterPro" id="IPR009003">
    <property type="entry name" value="Peptidase_S1_PA"/>
</dbReference>
<dbReference type="InterPro" id="IPR043504">
    <property type="entry name" value="Peptidase_S1_PA_chymotrypsin"/>
</dbReference>
<dbReference type="InterPro" id="IPR033116">
    <property type="entry name" value="TRYPSIN_SER"/>
</dbReference>
<dbReference type="InterPro" id="IPR001314">
    <property type="entry name" value="Peptidase_S1A"/>
</dbReference>
<dbReference type="AlphaFoldDB" id="A0A158GP00"/>
<dbReference type="GO" id="GO:0004252">
    <property type="term" value="F:serine-type endopeptidase activity"/>
    <property type="evidence" value="ECO:0007669"/>
    <property type="project" value="InterPro"/>
</dbReference>
<dbReference type="SUPFAM" id="SSF50494">
    <property type="entry name" value="Trypsin-like serine proteases"/>
    <property type="match status" value="1"/>
</dbReference>
<keyword evidence="2" id="KW-0720">Serine protease</keyword>
<dbReference type="PROSITE" id="PS50240">
    <property type="entry name" value="TRYPSIN_DOM"/>
    <property type="match status" value="1"/>
</dbReference>
<dbReference type="PROSITE" id="PS00134">
    <property type="entry name" value="TRYPSIN_HIS"/>
    <property type="match status" value="1"/>
</dbReference>
<gene>
    <name evidence="4" type="ORF">AWB70_02208</name>
</gene>
<dbReference type="GO" id="GO:0006508">
    <property type="term" value="P:proteolysis"/>
    <property type="evidence" value="ECO:0007669"/>
    <property type="project" value="UniProtKB-KW"/>
</dbReference>
<dbReference type="PROSITE" id="PS00135">
    <property type="entry name" value="TRYPSIN_SER"/>
    <property type="match status" value="1"/>
</dbReference>
<dbReference type="EMBL" id="FCNY02000005">
    <property type="protein sequence ID" value="SAL33339.1"/>
    <property type="molecule type" value="Genomic_DNA"/>
</dbReference>
<evidence type="ECO:0000256" key="1">
    <source>
        <dbReference type="ARBA" id="ARBA00023157"/>
    </source>
</evidence>
<name>A0A158GP00_CABCO</name>
<dbReference type="InterPro" id="IPR001254">
    <property type="entry name" value="Trypsin_dom"/>
</dbReference>
<dbReference type="Proteomes" id="UP000054740">
    <property type="component" value="Unassembled WGS sequence"/>
</dbReference>
<feature type="domain" description="Peptidase S1" evidence="3">
    <location>
        <begin position="178"/>
        <end position="441"/>
    </location>
</feature>
<proteinExistence type="predicted"/>
<keyword evidence="2" id="KW-0645">Protease</keyword>
<dbReference type="Pfam" id="PF00089">
    <property type="entry name" value="Trypsin"/>
    <property type="match status" value="1"/>
</dbReference>
<sequence length="450" mass="49244">MIAKIVVVVAVQFSLLSIGICIPLYGFAQDYTRLIYEAQARVMLEERAKEANTKVWLRTTENHNPAFQGIMQEYLGKQPTARVSVRADQDTLDKSIHYRAYLLSVARAVDPRTITAVAPELEPSTLEAMARSPAPVDPVLVERLRKSLPLGIVELLSNLQVKLYMPGSGTDAEPPATYPGGQPSFLPTKQGTIDAIVYRRGFPEVAIIADVDIIHCTATHLGQGWLITAAHCVGHYLSADQGDRFELESKLSLSVIFPDELGSDCLSESFDKDIAAPRQCTFRKHKLVSMPAVSDVYHDSSRGDVALLRIDPASTENRSTALVSFGPPPPDRSVTVAGFGRRSSNEPPWKLTVGFQQLNITNDPTEVTTTNKMPTSPCSGDSGGPMFRGTQLGLKNEQHLIFAITSESALSDRSKCNATTDAYYPRLADEPVKKWFCLKLTDVVAACKPP</sequence>